<dbReference type="EMBL" id="AP023322">
    <property type="protein sequence ID" value="BCI64081.1"/>
    <property type="molecule type" value="Genomic_DNA"/>
</dbReference>
<keyword evidence="5 6" id="KW-0067">ATP-binding</keyword>
<dbReference type="PANTHER" id="PTHR12213:SF0">
    <property type="entry name" value="CORRINOID ADENOSYLTRANSFERASE MMAB"/>
    <property type="match status" value="1"/>
</dbReference>
<dbReference type="InterPro" id="IPR029499">
    <property type="entry name" value="PduO-typ"/>
</dbReference>
<dbReference type="NCBIfam" id="TIGR00636">
    <property type="entry name" value="PduO_Nterm"/>
    <property type="match status" value="1"/>
</dbReference>
<dbReference type="FunFam" id="1.20.1200.10:FF:000001">
    <property type="entry name" value="Cob(I)yrinic acid a,c-diamide adenosyltransferase"/>
    <property type="match status" value="1"/>
</dbReference>
<comment type="similarity">
    <text evidence="1 6">Belongs to the Cob(I)alamin adenosyltransferase family.</text>
</comment>
<dbReference type="KEGG" id="copr:Cop2CBH44_24340"/>
<evidence type="ECO:0000256" key="2">
    <source>
        <dbReference type="ARBA" id="ARBA00011233"/>
    </source>
</evidence>
<dbReference type="SUPFAM" id="SSF89028">
    <property type="entry name" value="Cobalamin adenosyltransferase-like"/>
    <property type="match status" value="1"/>
</dbReference>
<comment type="pathway">
    <text evidence="6">Cofactor biosynthesis; adenosylcobalamin biosynthesis; adenosylcobalamin from cob(II)yrinate a,c-diamide: step 2/7.</text>
</comment>
<dbReference type="EC" id="2.5.1.17" evidence="6"/>
<dbReference type="Gene3D" id="1.20.1200.10">
    <property type="entry name" value="Cobalamin adenosyltransferase-like"/>
    <property type="match status" value="1"/>
</dbReference>
<dbReference type="InterPro" id="IPR016030">
    <property type="entry name" value="CblAdoTrfase-like"/>
</dbReference>
<evidence type="ECO:0000313" key="9">
    <source>
        <dbReference type="Proteomes" id="UP000594042"/>
    </source>
</evidence>
<proteinExistence type="inferred from homology"/>
<dbReference type="UniPathway" id="UPA00148">
    <property type="reaction ID" value="UER00233"/>
</dbReference>
<organism evidence="8 9">
    <name type="scientific">Coprobacter secundus subsp. similis</name>
    <dbReference type="NCBI Taxonomy" id="2751153"/>
    <lineage>
        <taxon>Bacteria</taxon>
        <taxon>Pseudomonadati</taxon>
        <taxon>Bacteroidota</taxon>
        <taxon>Bacteroidia</taxon>
        <taxon>Bacteroidales</taxon>
        <taxon>Barnesiellaceae</taxon>
        <taxon>Coprobacter</taxon>
    </lineage>
</organism>
<dbReference type="AlphaFoldDB" id="A0A7G1I013"/>
<evidence type="ECO:0000256" key="3">
    <source>
        <dbReference type="ARBA" id="ARBA00022679"/>
    </source>
</evidence>
<evidence type="ECO:0000256" key="6">
    <source>
        <dbReference type="RuleBase" id="RU366026"/>
    </source>
</evidence>
<accession>A0A7G1I013</accession>
<dbReference type="GO" id="GO:0009236">
    <property type="term" value="P:cobalamin biosynthetic process"/>
    <property type="evidence" value="ECO:0007669"/>
    <property type="project" value="UniProtKB-UniRule"/>
</dbReference>
<evidence type="ECO:0000256" key="5">
    <source>
        <dbReference type="ARBA" id="ARBA00022840"/>
    </source>
</evidence>
<evidence type="ECO:0000259" key="7">
    <source>
        <dbReference type="Pfam" id="PF01923"/>
    </source>
</evidence>
<evidence type="ECO:0000256" key="4">
    <source>
        <dbReference type="ARBA" id="ARBA00022741"/>
    </source>
</evidence>
<dbReference type="Pfam" id="PF01923">
    <property type="entry name" value="Cob_adeno_trans"/>
    <property type="match status" value="1"/>
</dbReference>
<feature type="domain" description="Cobalamin adenosyltransferase-like" evidence="7">
    <location>
        <begin position="7"/>
        <end position="171"/>
    </location>
</feature>
<dbReference type="GO" id="GO:0008817">
    <property type="term" value="F:corrinoid adenosyltransferase activity"/>
    <property type="evidence" value="ECO:0007669"/>
    <property type="project" value="UniProtKB-UniRule"/>
</dbReference>
<dbReference type="PANTHER" id="PTHR12213">
    <property type="entry name" value="CORRINOID ADENOSYLTRANSFERASE"/>
    <property type="match status" value="1"/>
</dbReference>
<dbReference type="GO" id="GO:0005524">
    <property type="term" value="F:ATP binding"/>
    <property type="evidence" value="ECO:0007669"/>
    <property type="project" value="UniProtKB-UniRule"/>
</dbReference>
<keyword evidence="4 6" id="KW-0547">Nucleotide-binding</keyword>
<comment type="catalytic activity">
    <reaction evidence="6">
        <text>2 cob(II)yrinate a,c diamide + reduced [electron-transfer flavoprotein] + 2 ATP = 2 adenosylcob(III)yrinate a,c-diamide + 2 triphosphate + oxidized [electron-transfer flavoprotein] + 3 H(+)</text>
        <dbReference type="Rhea" id="RHEA:11528"/>
        <dbReference type="Rhea" id="RHEA-COMP:10685"/>
        <dbReference type="Rhea" id="RHEA-COMP:10686"/>
        <dbReference type="ChEBI" id="CHEBI:15378"/>
        <dbReference type="ChEBI" id="CHEBI:18036"/>
        <dbReference type="ChEBI" id="CHEBI:30616"/>
        <dbReference type="ChEBI" id="CHEBI:57692"/>
        <dbReference type="ChEBI" id="CHEBI:58307"/>
        <dbReference type="ChEBI" id="CHEBI:58503"/>
        <dbReference type="ChEBI" id="CHEBI:58537"/>
        <dbReference type="EC" id="2.5.1.17"/>
    </reaction>
</comment>
<comment type="catalytic activity">
    <reaction evidence="6">
        <text>2 cob(II)alamin + reduced [electron-transfer flavoprotein] + 2 ATP = 2 adenosylcob(III)alamin + 2 triphosphate + oxidized [electron-transfer flavoprotein] + 3 H(+)</text>
        <dbReference type="Rhea" id="RHEA:28671"/>
        <dbReference type="Rhea" id="RHEA-COMP:10685"/>
        <dbReference type="Rhea" id="RHEA-COMP:10686"/>
        <dbReference type="ChEBI" id="CHEBI:15378"/>
        <dbReference type="ChEBI" id="CHEBI:16304"/>
        <dbReference type="ChEBI" id="CHEBI:18036"/>
        <dbReference type="ChEBI" id="CHEBI:18408"/>
        <dbReference type="ChEBI" id="CHEBI:30616"/>
        <dbReference type="ChEBI" id="CHEBI:57692"/>
        <dbReference type="ChEBI" id="CHEBI:58307"/>
        <dbReference type="EC" id="2.5.1.17"/>
    </reaction>
</comment>
<dbReference type="RefSeq" id="WP_021930879.1">
    <property type="nucleotide sequence ID" value="NZ_AP023322.1"/>
</dbReference>
<dbReference type="InterPro" id="IPR036451">
    <property type="entry name" value="CblAdoTrfase-like_sf"/>
</dbReference>
<evidence type="ECO:0000256" key="1">
    <source>
        <dbReference type="ARBA" id="ARBA00007487"/>
    </source>
</evidence>
<sequence>MADKSKIYTRTGDKGQTALVGGTRINKWDTRLEAYGTIDELNSFLGWLLQMPEVEGEVELLRFVQNKLFVIGSYLATDVSFVELRDASKLKVDDVLRIEQRIDELDAQLPKITNFILPGGTQAASVAHICRTICRRAERRICELASQGFVDSNLLCFMNRLSDYLFVFARFNNYKTSGNEIYWDKNC</sequence>
<keyword evidence="6" id="KW-0169">Cobalamin biosynthesis</keyword>
<evidence type="ECO:0000313" key="8">
    <source>
        <dbReference type="EMBL" id="BCI64081.1"/>
    </source>
</evidence>
<dbReference type="Proteomes" id="UP000594042">
    <property type="component" value="Chromosome"/>
</dbReference>
<keyword evidence="9" id="KW-1185">Reference proteome</keyword>
<name>A0A7G1I013_9BACT</name>
<reference evidence="9" key="1">
    <citation type="submission" date="2020-07" db="EMBL/GenBank/DDBJ databases">
        <title>Complete genome sequencing of Coprobacter sp. strain 2CBH44.</title>
        <authorList>
            <person name="Sakamoto M."/>
            <person name="Murakami T."/>
            <person name="Mori H."/>
        </authorList>
    </citation>
    <scope>NUCLEOTIDE SEQUENCE [LARGE SCALE GENOMIC DNA]</scope>
    <source>
        <strain evidence="9">2CBH44</strain>
    </source>
</reference>
<comment type="subunit">
    <text evidence="2">Homotrimer.</text>
</comment>
<gene>
    <name evidence="8" type="ORF">Cop2CBH44_24340</name>
</gene>
<protein>
    <recommendedName>
        <fullName evidence="6">Corrinoid adenosyltransferase</fullName>
        <ecNumber evidence="6">2.5.1.17</ecNumber>
    </recommendedName>
    <alternativeName>
        <fullName evidence="6">Cob(II)alamin adenosyltransferase</fullName>
    </alternativeName>
    <alternativeName>
        <fullName evidence="6">Cob(II)yrinic acid a,c-diamide adenosyltransferase</fullName>
    </alternativeName>
    <alternativeName>
        <fullName evidence="6">Cobinamide/cobalamin adenosyltransferase</fullName>
    </alternativeName>
</protein>
<keyword evidence="3 6" id="KW-0808">Transferase</keyword>